<dbReference type="InterPro" id="IPR000873">
    <property type="entry name" value="AMP-dep_synth/lig_dom"/>
</dbReference>
<dbReference type="PANTHER" id="PTHR43767:SF1">
    <property type="entry name" value="NONRIBOSOMAL PEPTIDE SYNTHASE PES1 (EUROFUNG)-RELATED"/>
    <property type="match status" value="1"/>
</dbReference>
<evidence type="ECO:0000313" key="3">
    <source>
        <dbReference type="Proteomes" id="UP000630353"/>
    </source>
</evidence>
<dbReference type="EMBL" id="BMZS01000001">
    <property type="protein sequence ID" value="GHD40543.1"/>
    <property type="molecule type" value="Genomic_DNA"/>
</dbReference>
<comment type="caution">
    <text evidence="2">The sequence shown here is derived from an EMBL/GenBank/DDBJ whole genome shotgun (WGS) entry which is preliminary data.</text>
</comment>
<accession>A0A919CMI2</accession>
<organism evidence="2 3">
    <name type="scientific">Thalassobaculum fulvum</name>
    <dbReference type="NCBI Taxonomy" id="1633335"/>
    <lineage>
        <taxon>Bacteria</taxon>
        <taxon>Pseudomonadati</taxon>
        <taxon>Pseudomonadota</taxon>
        <taxon>Alphaproteobacteria</taxon>
        <taxon>Rhodospirillales</taxon>
        <taxon>Thalassobaculaceae</taxon>
        <taxon>Thalassobaculum</taxon>
    </lineage>
</organism>
<dbReference type="PROSITE" id="PS00455">
    <property type="entry name" value="AMP_BINDING"/>
    <property type="match status" value="1"/>
</dbReference>
<reference evidence="2" key="1">
    <citation type="journal article" date="2014" name="Int. J. Syst. Evol. Microbiol.">
        <title>Complete genome sequence of Corynebacterium casei LMG S-19264T (=DSM 44701T), isolated from a smear-ripened cheese.</title>
        <authorList>
            <consortium name="US DOE Joint Genome Institute (JGI-PGF)"/>
            <person name="Walter F."/>
            <person name="Albersmeier A."/>
            <person name="Kalinowski J."/>
            <person name="Ruckert C."/>
        </authorList>
    </citation>
    <scope>NUCLEOTIDE SEQUENCE</scope>
    <source>
        <strain evidence="2">KCTC 42651</strain>
    </source>
</reference>
<dbReference type="SUPFAM" id="SSF56801">
    <property type="entry name" value="Acetyl-CoA synthetase-like"/>
    <property type="match status" value="1"/>
</dbReference>
<dbReference type="Gene3D" id="3.40.50.12780">
    <property type="entry name" value="N-terminal domain of ligase-like"/>
    <property type="match status" value="1"/>
</dbReference>
<dbReference type="Proteomes" id="UP000630353">
    <property type="component" value="Unassembled WGS sequence"/>
</dbReference>
<dbReference type="PANTHER" id="PTHR43767">
    <property type="entry name" value="LONG-CHAIN-FATTY-ACID--COA LIGASE"/>
    <property type="match status" value="1"/>
</dbReference>
<dbReference type="InterPro" id="IPR020845">
    <property type="entry name" value="AMP-binding_CS"/>
</dbReference>
<protein>
    <submittedName>
        <fullName evidence="2">Feruloyl-CoA synthase</fullName>
    </submittedName>
</protein>
<dbReference type="Pfam" id="PF00501">
    <property type="entry name" value="AMP-binding"/>
    <property type="match status" value="1"/>
</dbReference>
<evidence type="ECO:0000259" key="1">
    <source>
        <dbReference type="Pfam" id="PF00501"/>
    </source>
</evidence>
<dbReference type="RefSeq" id="WP_229836220.1">
    <property type="nucleotide sequence ID" value="NZ_BMZS01000001.1"/>
</dbReference>
<dbReference type="AlphaFoldDB" id="A0A919CMI2"/>
<sequence length="598" mass="63591">MHGLFATPDIAREDRPDGSVLLRSRTPLGAFPPTLCHHLEARAAEHPDRVFLAERDGDGWRGIGFGEMRRRARGLAQALIDLGLAVGDPVLVISDNAIDHAVVQFAALYAGLPVCPVSTAYAVGAGEFARLRAVAGRLRPRAVYAADPERFGRAIAALGLDGEVPVLDPETVGALAETPETAAVDARLAGLGPETVAKVLFTSGSTGGPKGVINTHRMLCANQQMLAQIWPFLTRRPPVLVDWMPWSHTFGGNHNLNMALARGGTLHIDTGRPVPSDIGRTVENLRSVSPTLYLNVPRGYDALLPYLEADADLRDRFFAELDLLFYGGASLPQSLRERLEALGLAATGRRPTVTTGYGSTETAPLAIGAHHPTEHTGVIGVPVPGSEVLLRPETGKLSVAMRGPHITPGYLNDPERTAEAFDEEGFWKSGDAVRMTDPDRPEAGLVFDGRLAEDFKLLTGTWVAAGTLRLAAIAACAPVAQDVVVAGQDRNSIAILVFPNLGECARIAGLPKETDPATVLAHPAVRETVRRGLAAHNAAYPSSSTAITRALLLTEPPDVESGEITDKGYINQRGALERRAADVEALYAEPPGEAVIVA</sequence>
<gene>
    <name evidence="2" type="ORF">GCM10017083_03920</name>
</gene>
<dbReference type="Pfam" id="PF23562">
    <property type="entry name" value="AMP-binding_C_3"/>
    <property type="match status" value="1"/>
</dbReference>
<name>A0A919CMI2_9PROT</name>
<dbReference type="InterPro" id="IPR050237">
    <property type="entry name" value="ATP-dep_AMP-bd_enzyme"/>
</dbReference>
<proteinExistence type="predicted"/>
<evidence type="ECO:0000313" key="2">
    <source>
        <dbReference type="EMBL" id="GHD40543.1"/>
    </source>
</evidence>
<dbReference type="InterPro" id="IPR042099">
    <property type="entry name" value="ANL_N_sf"/>
</dbReference>
<feature type="domain" description="AMP-dependent synthetase/ligase" evidence="1">
    <location>
        <begin position="39"/>
        <end position="411"/>
    </location>
</feature>
<reference evidence="2" key="2">
    <citation type="submission" date="2020-09" db="EMBL/GenBank/DDBJ databases">
        <authorList>
            <person name="Sun Q."/>
            <person name="Kim S."/>
        </authorList>
    </citation>
    <scope>NUCLEOTIDE SEQUENCE</scope>
    <source>
        <strain evidence="2">KCTC 42651</strain>
    </source>
</reference>
<keyword evidence="3" id="KW-1185">Reference proteome</keyword>